<sequence length="171" mass="18006">MHRSASFALLTLLAACGYGDSRMAHEAQLSMEGMTAADLQACAGIPEKTKRLDARTELFSYSVKNEAAGGVEVSLPVIGGGYTLGGSGTACTATFRLVDDRVSGLFYSGNNDRPIGRDGVCAHIIRGCMRRPLSSMTRTDDTASASSAFRQPPAPPPPSQPAVVRMEPIGR</sequence>
<protein>
    <submittedName>
        <fullName evidence="2">Uncharacterized protein</fullName>
    </submittedName>
</protein>
<dbReference type="OrthoDB" id="7225623at2"/>
<accession>A0A1M6B313</accession>
<evidence type="ECO:0000313" key="3">
    <source>
        <dbReference type="Proteomes" id="UP000184387"/>
    </source>
</evidence>
<dbReference type="RefSeq" id="WP_139281276.1">
    <property type="nucleotide sequence ID" value="NZ_FQZF01000002.1"/>
</dbReference>
<organism evidence="2 3">
    <name type="scientific">Muricoccus roseus</name>
    <dbReference type="NCBI Taxonomy" id="198092"/>
    <lineage>
        <taxon>Bacteria</taxon>
        <taxon>Pseudomonadati</taxon>
        <taxon>Pseudomonadota</taxon>
        <taxon>Alphaproteobacteria</taxon>
        <taxon>Acetobacterales</taxon>
        <taxon>Roseomonadaceae</taxon>
        <taxon>Muricoccus</taxon>
    </lineage>
</organism>
<gene>
    <name evidence="2" type="ORF">SAMN02745194_00335</name>
</gene>
<dbReference type="PROSITE" id="PS51257">
    <property type="entry name" value="PROKAR_LIPOPROTEIN"/>
    <property type="match status" value="1"/>
</dbReference>
<dbReference type="STRING" id="198092.SAMN02745194_00335"/>
<keyword evidence="3" id="KW-1185">Reference proteome</keyword>
<evidence type="ECO:0000256" key="1">
    <source>
        <dbReference type="SAM" id="MobiDB-lite"/>
    </source>
</evidence>
<evidence type="ECO:0000313" key="2">
    <source>
        <dbReference type="EMBL" id="SHI42853.1"/>
    </source>
</evidence>
<proteinExistence type="predicted"/>
<reference evidence="2 3" key="1">
    <citation type="submission" date="2016-11" db="EMBL/GenBank/DDBJ databases">
        <authorList>
            <person name="Jaros S."/>
            <person name="Januszkiewicz K."/>
            <person name="Wedrychowicz H."/>
        </authorList>
    </citation>
    <scope>NUCLEOTIDE SEQUENCE [LARGE SCALE GENOMIC DNA]</scope>
    <source>
        <strain evidence="2 3">DSM 14916</strain>
    </source>
</reference>
<dbReference type="Proteomes" id="UP000184387">
    <property type="component" value="Unassembled WGS sequence"/>
</dbReference>
<feature type="region of interest" description="Disordered" evidence="1">
    <location>
        <begin position="133"/>
        <end position="171"/>
    </location>
</feature>
<dbReference type="AlphaFoldDB" id="A0A1M6B313"/>
<dbReference type="EMBL" id="FQZF01000002">
    <property type="protein sequence ID" value="SHI42853.1"/>
    <property type="molecule type" value="Genomic_DNA"/>
</dbReference>
<name>A0A1M6B313_9PROT</name>